<evidence type="ECO:0000256" key="4">
    <source>
        <dbReference type="ARBA" id="ARBA00022519"/>
    </source>
</evidence>
<organism evidence="18 19">
    <name type="scientific">Tannerella forsythia</name>
    <name type="common">Bacteroides forsythus</name>
    <dbReference type="NCBI Taxonomy" id="28112"/>
    <lineage>
        <taxon>Bacteria</taxon>
        <taxon>Pseudomonadati</taxon>
        <taxon>Bacteroidota</taxon>
        <taxon>Bacteroidia</taxon>
        <taxon>Bacteroidales</taxon>
        <taxon>Tannerellaceae</taxon>
        <taxon>Tannerella</taxon>
    </lineage>
</organism>
<keyword evidence="6" id="KW-0645">Protease</keyword>
<dbReference type="InterPro" id="IPR050515">
    <property type="entry name" value="Beta-lactam/transpept"/>
</dbReference>
<keyword evidence="8" id="KW-0378">Hydrolase</keyword>
<feature type="domain" description="Penicillin-binding protein transpeptidase" evidence="15">
    <location>
        <begin position="264"/>
        <end position="586"/>
    </location>
</feature>
<dbReference type="PANTHER" id="PTHR30627">
    <property type="entry name" value="PEPTIDOGLYCAN D,D-TRANSPEPTIDASE"/>
    <property type="match status" value="1"/>
</dbReference>
<evidence type="ECO:0000256" key="5">
    <source>
        <dbReference type="ARBA" id="ARBA00022645"/>
    </source>
</evidence>
<dbReference type="InterPro" id="IPR001460">
    <property type="entry name" value="PCN-bd_Tpept"/>
</dbReference>
<dbReference type="EMBL" id="NSLJ01000032">
    <property type="protein sequence ID" value="PDP42945.1"/>
    <property type="molecule type" value="Genomic_DNA"/>
</dbReference>
<dbReference type="GO" id="GO:0005886">
    <property type="term" value="C:plasma membrane"/>
    <property type="evidence" value="ECO:0007669"/>
    <property type="project" value="UniProtKB-SubCell"/>
</dbReference>
<evidence type="ECO:0000256" key="6">
    <source>
        <dbReference type="ARBA" id="ARBA00022670"/>
    </source>
</evidence>
<dbReference type="InterPro" id="IPR012338">
    <property type="entry name" value="Beta-lactam/transpept-like"/>
</dbReference>
<protein>
    <submittedName>
        <fullName evidence="18">Penicillin-binding protein 2</fullName>
    </submittedName>
</protein>
<sequence length="620" mass="70083">MEHPKTNHAYEIRRYTLIGAVIFVILVYVVRLFLLQIVDVEYKASADNNAFLKKTLYPARGVIYDRNDKLLVYNQPAYDVMLIMREIQPFDTLDFCRTVGITKEIFDKRIADIKNRSLNPGYSSYVPQVFMNQLSTNEYGILQEKLYKFPGFYIQNRTVREYTYPNAALLLGNIGEVNRRDIRADDYYVQGDYAGRAGVERSYEKVLRGEKGVEILLRDAHGRIKGRYEEGLHDRAPISGKNLKLAIDIELQIYAEQLLQNKLGSIVMIEPSTGEVLCMATSPSYDPNLLVGRQRGKNHLLLENDPLKPLFDRSIMGTYPPGSTFKPTQGLTFLQEGVITPERMYSCARGYTFRGGKPACHGHGSPLALVPAIATSCNSYFCWGLHDMLDNRKRYPSVQDAFEKWKEHMVSMGFGYQLGIDLPSEQRGYIPNSKVYDKYYKGHWNSSTIISIAIGQGEILATPLQICNFASTIANRGYYIVPHVVKEVEDTALDSIYTHRKRTSVDTKHYEVIAQGMRAAVLGGTCRGLNMKDVEVCGKTGTAQNPHGKDHSACMAFAPYDHPKVAIVAYVENGGFGATIAVPMVRLMLERYFYGEVTPESQRMYEDRILNAVILPSHVL</sequence>
<keyword evidence="4" id="KW-0997">Cell inner membrane</keyword>
<keyword evidence="7 14" id="KW-0812">Transmembrane</keyword>
<dbReference type="SUPFAM" id="SSF56519">
    <property type="entry name" value="Penicillin binding protein dimerisation domain"/>
    <property type="match status" value="1"/>
</dbReference>
<evidence type="ECO:0000256" key="11">
    <source>
        <dbReference type="ARBA" id="ARBA00022989"/>
    </source>
</evidence>
<dbReference type="Gene3D" id="3.30.1390.30">
    <property type="entry name" value="Penicillin-binding protein 2a, domain 3"/>
    <property type="match status" value="1"/>
</dbReference>
<evidence type="ECO:0000313" key="19">
    <source>
        <dbReference type="Proteomes" id="UP000182057"/>
    </source>
</evidence>
<name>A0A1D3UXD5_TANFO</name>
<accession>A0A1D3UXD5</accession>
<evidence type="ECO:0000256" key="10">
    <source>
        <dbReference type="ARBA" id="ARBA00022984"/>
    </source>
</evidence>
<evidence type="ECO:0000256" key="3">
    <source>
        <dbReference type="ARBA" id="ARBA00022475"/>
    </source>
</evidence>
<dbReference type="AlphaFoldDB" id="A0A1D3UXD5"/>
<keyword evidence="11 14" id="KW-1133">Transmembrane helix</keyword>
<evidence type="ECO:0000313" key="18">
    <source>
        <dbReference type="EMBL" id="SCQ24890.1"/>
    </source>
</evidence>
<evidence type="ECO:0000256" key="1">
    <source>
        <dbReference type="ARBA" id="ARBA00004167"/>
    </source>
</evidence>
<keyword evidence="10" id="KW-0573">Peptidoglycan synthesis</keyword>
<dbReference type="RefSeq" id="WP_060831737.1">
    <property type="nucleotide sequence ID" value="NZ_CAUPTG010000007.1"/>
</dbReference>
<reference evidence="18 19" key="1">
    <citation type="submission" date="2016-09" db="EMBL/GenBank/DDBJ databases">
        <authorList>
            <person name="Capua I."/>
            <person name="De Benedictis P."/>
            <person name="Joannis T."/>
            <person name="Lombin L.H."/>
            <person name="Cattoli G."/>
        </authorList>
    </citation>
    <scope>NUCLEOTIDE SEQUENCE [LARGE SCALE GENOMIC DNA]</scope>
    <source>
        <strain evidence="18 19">UB20</strain>
    </source>
</reference>
<dbReference type="NCBIfam" id="TIGR03423">
    <property type="entry name" value="pbp2_mrdA"/>
    <property type="match status" value="1"/>
</dbReference>
<evidence type="ECO:0000313" key="17">
    <source>
        <dbReference type="EMBL" id="PDP42945.1"/>
    </source>
</evidence>
<dbReference type="GO" id="GO:0006508">
    <property type="term" value="P:proteolysis"/>
    <property type="evidence" value="ECO:0007669"/>
    <property type="project" value="UniProtKB-KW"/>
</dbReference>
<dbReference type="EMBL" id="FMMM01000088">
    <property type="protein sequence ID" value="SCQ24890.1"/>
    <property type="molecule type" value="Genomic_DNA"/>
</dbReference>
<evidence type="ECO:0000256" key="14">
    <source>
        <dbReference type="SAM" id="Phobius"/>
    </source>
</evidence>
<evidence type="ECO:0000256" key="2">
    <source>
        <dbReference type="ARBA" id="ARBA00004236"/>
    </source>
</evidence>
<dbReference type="SUPFAM" id="SSF56601">
    <property type="entry name" value="beta-lactamase/transpeptidase-like"/>
    <property type="match status" value="1"/>
</dbReference>
<evidence type="ECO:0000259" key="15">
    <source>
        <dbReference type="Pfam" id="PF00905"/>
    </source>
</evidence>
<comment type="subcellular location">
    <subcellularLocation>
        <location evidence="2">Cell membrane</location>
    </subcellularLocation>
    <subcellularLocation>
        <location evidence="1">Membrane</location>
        <topology evidence="1">Single-pass membrane protein</topology>
    </subcellularLocation>
</comment>
<dbReference type="OrthoDB" id="9766847at2"/>
<evidence type="ECO:0000256" key="9">
    <source>
        <dbReference type="ARBA" id="ARBA00022960"/>
    </source>
</evidence>
<dbReference type="InterPro" id="IPR017790">
    <property type="entry name" value="Penicillin-binding_protein_2"/>
</dbReference>
<dbReference type="Pfam" id="PF03717">
    <property type="entry name" value="PBP_dimer"/>
    <property type="match status" value="1"/>
</dbReference>
<evidence type="ECO:0000256" key="12">
    <source>
        <dbReference type="ARBA" id="ARBA00023136"/>
    </source>
</evidence>
<dbReference type="PANTHER" id="PTHR30627:SF2">
    <property type="entry name" value="PEPTIDOGLYCAN D,D-TRANSPEPTIDASE MRDA"/>
    <property type="match status" value="1"/>
</dbReference>
<dbReference type="GO" id="GO:0009252">
    <property type="term" value="P:peptidoglycan biosynthetic process"/>
    <property type="evidence" value="ECO:0007669"/>
    <property type="project" value="UniProtKB-KW"/>
</dbReference>
<dbReference type="FunFam" id="3.40.710.10:FF:000024">
    <property type="entry name" value="Penicillin-binding protein 2"/>
    <property type="match status" value="1"/>
</dbReference>
<proteinExistence type="predicted"/>
<dbReference type="Proteomes" id="UP000182057">
    <property type="component" value="Unassembled WGS sequence"/>
</dbReference>
<evidence type="ECO:0000256" key="8">
    <source>
        <dbReference type="ARBA" id="ARBA00022801"/>
    </source>
</evidence>
<dbReference type="GO" id="GO:0009002">
    <property type="term" value="F:serine-type D-Ala-D-Ala carboxypeptidase activity"/>
    <property type="evidence" value="ECO:0007669"/>
    <property type="project" value="InterPro"/>
</dbReference>
<dbReference type="GO" id="GO:0008360">
    <property type="term" value="P:regulation of cell shape"/>
    <property type="evidence" value="ECO:0007669"/>
    <property type="project" value="UniProtKB-KW"/>
</dbReference>
<feature type="domain" description="Penicillin-binding protein dimerisation" evidence="16">
    <location>
        <begin position="56"/>
        <end position="226"/>
    </location>
</feature>
<dbReference type="Pfam" id="PF00905">
    <property type="entry name" value="Transpeptidase"/>
    <property type="match status" value="1"/>
</dbReference>
<evidence type="ECO:0000256" key="7">
    <source>
        <dbReference type="ARBA" id="ARBA00022692"/>
    </source>
</evidence>
<feature type="transmembrane region" description="Helical" evidence="14">
    <location>
        <begin position="12"/>
        <end position="34"/>
    </location>
</feature>
<gene>
    <name evidence="18" type="primary">mrdA</name>
    <name evidence="17" type="ORF">CLI86_10765</name>
    <name evidence="18" type="ORF">TFUB20_02740</name>
</gene>
<dbReference type="InterPro" id="IPR036138">
    <property type="entry name" value="PBP_dimer_sf"/>
</dbReference>
<reference evidence="17 20" key="2">
    <citation type="submission" date="2017-09" db="EMBL/GenBank/DDBJ databases">
        <title>Phase variable restriction modification systems are present in the genome sequences of periodontal pathogens Prevotella intermedia, Tannerella forsythia and Porphyromonas gingivalis.</title>
        <authorList>
            <person name="Haigh R.D."/>
            <person name="Crawford L."/>
            <person name="Ralph J."/>
            <person name="Wanford J."/>
            <person name="Vartoukian S.R."/>
            <person name="Hijazib K."/>
            <person name="Wade W."/>
            <person name="Oggioni M.R."/>
        </authorList>
    </citation>
    <scope>NUCLEOTIDE SEQUENCE [LARGE SCALE GENOMIC DNA]</scope>
    <source>
        <strain evidence="17 20">WW11663</strain>
    </source>
</reference>
<dbReference type="GO" id="GO:0071972">
    <property type="term" value="F:peptidoglycan L,D-transpeptidase activity"/>
    <property type="evidence" value="ECO:0007669"/>
    <property type="project" value="TreeGrafter"/>
</dbReference>
<keyword evidence="12 14" id="KW-0472">Membrane</keyword>
<evidence type="ECO:0000256" key="13">
    <source>
        <dbReference type="ARBA" id="ARBA00023316"/>
    </source>
</evidence>
<dbReference type="GO" id="GO:0008658">
    <property type="term" value="F:penicillin binding"/>
    <property type="evidence" value="ECO:0007669"/>
    <property type="project" value="InterPro"/>
</dbReference>
<dbReference type="GO" id="GO:0071555">
    <property type="term" value="P:cell wall organization"/>
    <property type="evidence" value="ECO:0007669"/>
    <property type="project" value="UniProtKB-KW"/>
</dbReference>
<dbReference type="Gene3D" id="3.40.710.10">
    <property type="entry name" value="DD-peptidase/beta-lactamase superfamily"/>
    <property type="match status" value="1"/>
</dbReference>
<keyword evidence="5" id="KW-0121">Carboxypeptidase</keyword>
<dbReference type="Proteomes" id="UP000219259">
    <property type="component" value="Unassembled WGS sequence"/>
</dbReference>
<evidence type="ECO:0000259" key="16">
    <source>
        <dbReference type="Pfam" id="PF03717"/>
    </source>
</evidence>
<keyword evidence="13" id="KW-0961">Cell wall biogenesis/degradation</keyword>
<dbReference type="InterPro" id="IPR005311">
    <property type="entry name" value="PBP_dimer"/>
</dbReference>
<dbReference type="Gene3D" id="3.90.1310.10">
    <property type="entry name" value="Penicillin-binding protein 2a (Domain 2)"/>
    <property type="match status" value="1"/>
</dbReference>
<keyword evidence="9" id="KW-0133">Cell shape</keyword>
<keyword evidence="3" id="KW-1003">Cell membrane</keyword>
<evidence type="ECO:0000313" key="20">
    <source>
        <dbReference type="Proteomes" id="UP000219259"/>
    </source>
</evidence>